<evidence type="ECO:0000313" key="1">
    <source>
        <dbReference type="EMBL" id="KAI3826416.1"/>
    </source>
</evidence>
<dbReference type="Proteomes" id="UP001056120">
    <property type="component" value="Linkage Group LG01"/>
</dbReference>
<accession>A0ACB9K2B8</accession>
<gene>
    <name evidence="1" type="ORF">L1987_00464</name>
</gene>
<comment type="caution">
    <text evidence="1">The sequence shown here is derived from an EMBL/GenBank/DDBJ whole genome shotgun (WGS) entry which is preliminary data.</text>
</comment>
<reference evidence="1 2" key="2">
    <citation type="journal article" date="2022" name="Mol. Ecol. Resour.">
        <title>The genomes of chicory, endive, great burdock and yacon provide insights into Asteraceae paleo-polyploidization history and plant inulin production.</title>
        <authorList>
            <person name="Fan W."/>
            <person name="Wang S."/>
            <person name="Wang H."/>
            <person name="Wang A."/>
            <person name="Jiang F."/>
            <person name="Liu H."/>
            <person name="Zhao H."/>
            <person name="Xu D."/>
            <person name="Zhang Y."/>
        </authorList>
    </citation>
    <scope>NUCLEOTIDE SEQUENCE [LARGE SCALE GENOMIC DNA]</scope>
    <source>
        <strain evidence="2">cv. Yunnan</strain>
        <tissue evidence="1">Leaves</tissue>
    </source>
</reference>
<keyword evidence="2" id="KW-1185">Reference proteome</keyword>
<protein>
    <submittedName>
        <fullName evidence="1">Uncharacterized protein</fullName>
    </submittedName>
</protein>
<organism evidence="1 2">
    <name type="scientific">Smallanthus sonchifolius</name>
    <dbReference type="NCBI Taxonomy" id="185202"/>
    <lineage>
        <taxon>Eukaryota</taxon>
        <taxon>Viridiplantae</taxon>
        <taxon>Streptophyta</taxon>
        <taxon>Embryophyta</taxon>
        <taxon>Tracheophyta</taxon>
        <taxon>Spermatophyta</taxon>
        <taxon>Magnoliopsida</taxon>
        <taxon>eudicotyledons</taxon>
        <taxon>Gunneridae</taxon>
        <taxon>Pentapetalae</taxon>
        <taxon>asterids</taxon>
        <taxon>campanulids</taxon>
        <taxon>Asterales</taxon>
        <taxon>Asteraceae</taxon>
        <taxon>Asteroideae</taxon>
        <taxon>Heliantheae alliance</taxon>
        <taxon>Millerieae</taxon>
        <taxon>Smallanthus</taxon>
    </lineage>
</organism>
<evidence type="ECO:0000313" key="2">
    <source>
        <dbReference type="Proteomes" id="UP001056120"/>
    </source>
</evidence>
<reference evidence="2" key="1">
    <citation type="journal article" date="2022" name="Mol. Ecol. Resour.">
        <title>The genomes of chicory, endive, great burdock and yacon provide insights into Asteraceae palaeo-polyploidization history and plant inulin production.</title>
        <authorList>
            <person name="Fan W."/>
            <person name="Wang S."/>
            <person name="Wang H."/>
            <person name="Wang A."/>
            <person name="Jiang F."/>
            <person name="Liu H."/>
            <person name="Zhao H."/>
            <person name="Xu D."/>
            <person name="Zhang Y."/>
        </authorList>
    </citation>
    <scope>NUCLEOTIDE SEQUENCE [LARGE SCALE GENOMIC DNA]</scope>
    <source>
        <strain evidence="2">cv. Yunnan</strain>
    </source>
</reference>
<name>A0ACB9K2B8_9ASTR</name>
<proteinExistence type="predicted"/>
<sequence>MSLHQGAIHEFSLSMYAHGSCVEIDHIIDHLSRLNTVKKLTLDTSGYWIPESLFSLHKLTDLYLHHCRLDVQPTFSGFGSLTNLYMENVIITKKMLLLFLSSCPLLKTVTLNPDLGSLADIDDSTVIELFECLPVIENLSIRLSMLKYFAQGKVPNKLPAALVHLKYLCIRDAPSVYKYRIPCLVFLIRSSPNLEKLKLKIFYDLRLGTSEKYYYSNMRLEHLNEIEIEFWTKRKFKLDFLKLILAKSPVLKKVKILLRNKVSMDEELQISRIFLRYPCVSPVVEIIVESGVKFDRKPFNRS</sequence>
<dbReference type="EMBL" id="CM042018">
    <property type="protein sequence ID" value="KAI3826416.1"/>
    <property type="molecule type" value="Genomic_DNA"/>
</dbReference>